<feature type="domain" description="DUF4485" evidence="3">
    <location>
        <begin position="7"/>
        <end position="85"/>
    </location>
</feature>
<feature type="compositionally biased region" description="Polar residues" evidence="2">
    <location>
        <begin position="510"/>
        <end position="521"/>
    </location>
</feature>
<feature type="coiled-coil region" evidence="1">
    <location>
        <begin position="388"/>
        <end position="415"/>
    </location>
</feature>
<organism evidence="4 5">
    <name type="scientific">Chilo suppressalis</name>
    <name type="common">Asiatic rice borer moth</name>
    <dbReference type="NCBI Taxonomy" id="168631"/>
    <lineage>
        <taxon>Eukaryota</taxon>
        <taxon>Metazoa</taxon>
        <taxon>Ecdysozoa</taxon>
        <taxon>Arthropoda</taxon>
        <taxon>Hexapoda</taxon>
        <taxon>Insecta</taxon>
        <taxon>Pterygota</taxon>
        <taxon>Neoptera</taxon>
        <taxon>Endopterygota</taxon>
        <taxon>Lepidoptera</taxon>
        <taxon>Glossata</taxon>
        <taxon>Ditrysia</taxon>
        <taxon>Pyraloidea</taxon>
        <taxon>Crambidae</taxon>
        <taxon>Crambinae</taxon>
        <taxon>Chilo</taxon>
    </lineage>
</organism>
<proteinExistence type="predicted"/>
<dbReference type="InterPro" id="IPR027831">
    <property type="entry name" value="DUF4485"/>
</dbReference>
<dbReference type="Proteomes" id="UP001153292">
    <property type="component" value="Chromosome 4"/>
</dbReference>
<name>A0ABN8BAJ4_CHISP</name>
<protein>
    <recommendedName>
        <fullName evidence="3">DUF4485 domain-containing protein</fullName>
    </recommendedName>
</protein>
<evidence type="ECO:0000256" key="2">
    <source>
        <dbReference type="SAM" id="MobiDB-lite"/>
    </source>
</evidence>
<keyword evidence="5" id="KW-1185">Reference proteome</keyword>
<feature type="region of interest" description="Disordered" evidence="2">
    <location>
        <begin position="510"/>
        <end position="531"/>
    </location>
</feature>
<feature type="coiled-coil region" evidence="1">
    <location>
        <begin position="303"/>
        <end position="334"/>
    </location>
</feature>
<reference evidence="4" key="1">
    <citation type="submission" date="2021-12" db="EMBL/GenBank/DDBJ databases">
        <authorList>
            <person name="King R."/>
        </authorList>
    </citation>
    <scope>NUCLEOTIDE SEQUENCE</scope>
</reference>
<evidence type="ECO:0000259" key="3">
    <source>
        <dbReference type="Pfam" id="PF14846"/>
    </source>
</evidence>
<evidence type="ECO:0000313" key="5">
    <source>
        <dbReference type="Proteomes" id="UP001153292"/>
    </source>
</evidence>
<evidence type="ECO:0000256" key="1">
    <source>
        <dbReference type="SAM" id="Coils"/>
    </source>
</evidence>
<dbReference type="Pfam" id="PF14846">
    <property type="entry name" value="DUF4485"/>
    <property type="match status" value="1"/>
</dbReference>
<gene>
    <name evidence="4" type="ORF">CHILSU_LOCUS8493</name>
</gene>
<evidence type="ECO:0000313" key="4">
    <source>
        <dbReference type="EMBL" id="CAH0405140.1"/>
    </source>
</evidence>
<sequence length="596" mass="69247">MDENANLDNEFKRYLEIMRPYLTQIVDQDVINICKAWIQKLSDCEVNEKILRNKYVFALCYQLAKGMLQEPFLKFPEKGTLPPISDEFDSDISTTDAYLVMKPEDDTKVLFNNNDSQVSETDYLSQETDFLCESSGNKLINILPNQNRQNESCKQFIFSFSPDAMNINDNYKDYSEEYKLRANNLVLKLREIKTQNIILHEELEALKKECRKSPVEVEENKFKVDCCTSACCQSRDSNATLNSLKNKLQDVQESKNVMYQTIESISDKLKRFEDVKRLEIKEIETNHKLEIMRIETMIREETKEMYERKLDEMKVHYENLIEKIQNKLSQDKQDIITSKDEIIHEKEVCINTKDIEIARLKTLIEDEKNHLHDVINKFLEKPSEDLNIENMRIKAEQLEKRLNKVEKSKTKCTKVFEAKLAHLQREKHLAECSLQLQLVRQRAHVVNEVADESQMELNTALNKLESKYKDIVANMQTTAIQRRIQDRLALESILQAACGIQNDFTNCSQGPNHSQYSSKTMQNQNRNGNQINQSLDSELSALLHSNKVDNLIGAHEKSLTEGSVVTGYYLDGEKMGELLERVYIPQRDIGDGPLKK</sequence>
<accession>A0ABN8BAJ4</accession>
<dbReference type="EMBL" id="OU963897">
    <property type="protein sequence ID" value="CAH0405140.1"/>
    <property type="molecule type" value="Genomic_DNA"/>
</dbReference>
<keyword evidence="1" id="KW-0175">Coiled coil</keyword>
<feature type="compositionally biased region" description="Low complexity" evidence="2">
    <location>
        <begin position="522"/>
        <end position="531"/>
    </location>
</feature>